<feature type="signal peptide" evidence="4">
    <location>
        <begin position="1"/>
        <end position="17"/>
    </location>
</feature>
<comment type="caution">
    <text evidence="5">The sequence shown here is derived from an EMBL/GenBank/DDBJ whole genome shotgun (WGS) entry which is preliminary data.</text>
</comment>
<evidence type="ECO:0000313" key="6">
    <source>
        <dbReference type="Proteomes" id="UP001642484"/>
    </source>
</evidence>
<evidence type="ECO:0000256" key="4">
    <source>
        <dbReference type="SAM" id="SignalP"/>
    </source>
</evidence>
<dbReference type="Pfam" id="PF01793">
    <property type="entry name" value="Glyco_transf_15"/>
    <property type="match status" value="1"/>
</dbReference>
<dbReference type="SUPFAM" id="SSF53448">
    <property type="entry name" value="Nucleotide-diphospho-sugar transferases"/>
    <property type="match status" value="1"/>
</dbReference>
<organism evidence="5 6">
    <name type="scientific">Durusdinium trenchii</name>
    <dbReference type="NCBI Taxonomy" id="1381693"/>
    <lineage>
        <taxon>Eukaryota</taxon>
        <taxon>Sar</taxon>
        <taxon>Alveolata</taxon>
        <taxon>Dinophyceae</taxon>
        <taxon>Suessiales</taxon>
        <taxon>Symbiodiniaceae</taxon>
        <taxon>Durusdinium</taxon>
    </lineage>
</organism>
<keyword evidence="2" id="KW-0808">Transferase</keyword>
<dbReference type="Gene3D" id="3.90.550.10">
    <property type="entry name" value="Spore Coat Polysaccharide Biosynthesis Protein SpsA, Chain A"/>
    <property type="match status" value="1"/>
</dbReference>
<keyword evidence="6" id="KW-1185">Reference proteome</keyword>
<comment type="similarity">
    <text evidence="1">Belongs to the glycosyltransferase 15 family.</text>
</comment>
<feature type="chain" id="PRO_5046374778" evidence="4">
    <location>
        <begin position="18"/>
        <end position="1120"/>
    </location>
</feature>
<feature type="region of interest" description="Disordered" evidence="3">
    <location>
        <begin position="720"/>
        <end position="755"/>
    </location>
</feature>
<name>A0ABP0IKJ1_9DINO</name>
<dbReference type="PANTHER" id="PTHR31121">
    <property type="entry name" value="ALPHA-1,2 MANNOSYLTRANSFERASE KTR1"/>
    <property type="match status" value="1"/>
</dbReference>
<dbReference type="Gene3D" id="3.50.4.10">
    <property type="entry name" value="Hepatocyte Growth Factor"/>
    <property type="match status" value="1"/>
</dbReference>
<evidence type="ECO:0000256" key="1">
    <source>
        <dbReference type="ARBA" id="ARBA00007677"/>
    </source>
</evidence>
<gene>
    <name evidence="5" type="ORF">CCMP2556_LOCUS6638</name>
</gene>
<accession>A0ABP0IKJ1</accession>
<keyword evidence="4" id="KW-0732">Signal</keyword>
<dbReference type="PANTHER" id="PTHR31121:SF6">
    <property type="entry name" value="ALPHA-1,2 MANNOSYLTRANSFERASE KTR1"/>
    <property type="match status" value="1"/>
</dbReference>
<dbReference type="InterPro" id="IPR029044">
    <property type="entry name" value="Nucleotide-diphossugar_trans"/>
</dbReference>
<proteinExistence type="inferred from homology"/>
<evidence type="ECO:0000256" key="2">
    <source>
        <dbReference type="ARBA" id="ARBA00022679"/>
    </source>
</evidence>
<dbReference type="InterPro" id="IPR002685">
    <property type="entry name" value="Glyco_trans_15"/>
</dbReference>
<dbReference type="EMBL" id="CAXAMN010002891">
    <property type="protein sequence ID" value="CAK9001870.1"/>
    <property type="molecule type" value="Genomic_DNA"/>
</dbReference>
<sequence length="1120" mass="127019">MWLLHLIASALFTSTFALRPLPCPLHRQLFASYENLQDTLEHFLGFYGGYSHGRAKVVSEHIRLFQLNSLAHDFLEILDSFRLFACLILCPSACADGDMHIAFSEIHLVEKLNNLQLDLELLLDESSEDFKAASQLYLREAKSYAANLMMGGPNQAAQGIDWDEAHATCVARIASRILFPAMRVLSWQAKNNDSQIILSGVTFDVSNPAASSASYISPRSDLGELSFTLLRSLATAGAALRIYLGPGGKDAAAGHICHPVLSPYLSQDGDTSSESGWPRRWRFNAWGSESTPKVVQLLDEIEATHMELSHSFIALRPSGSGASWAQNFSCTGNDLQYDPSLCLEVLGFGGYVFSVNIHPPYKGEFRLAGRRLGDVSQSAPSNYYDVLHPYGGHHFETVSIEHLFHRLDVVWRQSAEPSPDLFFLHPATHNCHAIEYLFSGAPLKPKILLVPINPIIPPPFEVIPRFEAWWHVMRPQLRNTPLARGWIQHAIEDMGGAGSDFMDQYLTSAMWLGQCSLAAVSKMLERMQVKKFRYVLHHVSGAYAIYMRKDIHKALAKDSSESSFASWLRGWYCIPSNRFFAKLELIGGPDVARLADPSLSLREKEKILCYFLDRHNIMVQQRNFDCQRHFAHLDLPEENCVRPDHRGWGNDAAASESLQESVGACEAHCTANSCNYWTYDPTAVYGQPLCWIWVAGRPAEIKSERGWISGDADCQKVKEESALQENVPSELPPEDDEPPMELDPEPGATAEAGARPKSGREIFKEWAVKVTKEIPGMRYFLESTDRGRCVIGFCECFPPFRGPLCDQVDSSPQDSQRNYSAVLHYLTSDDNIDIADIQHSLPRLWRRFNRRFDYPVVIFHDGLSDLHRQQVVNASKNRIWFAYVEDYLKVPEFITEDPSRKAAVEDIKWSLGYRGMCRFRSGTIFLQPVLKKFQYAMTLDTDGYFPAEVSSDPIAAMHQGGYVYTWSHLLPDLPGAVRHFWEHSLMYMKMKGIDPRGTPILRQFVREDDLQWTYQLYMNDIEIVQLDWFRSDPYQDYFRYLDSTGGFWLHRWGDHAVRTIAVGMWLPEDKVFEMDVPYGHQNYCRCSGAHPHLSCVREEDVGGVPGKWWICAGEDALDDS</sequence>
<feature type="compositionally biased region" description="Acidic residues" evidence="3">
    <location>
        <begin position="732"/>
        <end position="744"/>
    </location>
</feature>
<evidence type="ECO:0000256" key="3">
    <source>
        <dbReference type="SAM" id="MobiDB-lite"/>
    </source>
</evidence>
<dbReference type="Proteomes" id="UP001642484">
    <property type="component" value="Unassembled WGS sequence"/>
</dbReference>
<evidence type="ECO:0000313" key="5">
    <source>
        <dbReference type="EMBL" id="CAK9001870.1"/>
    </source>
</evidence>
<protein>
    <submittedName>
        <fullName evidence="5">Uncharacterized protein</fullName>
    </submittedName>
</protein>
<reference evidence="5 6" key="1">
    <citation type="submission" date="2024-02" db="EMBL/GenBank/DDBJ databases">
        <authorList>
            <person name="Chen Y."/>
            <person name="Shah S."/>
            <person name="Dougan E. K."/>
            <person name="Thang M."/>
            <person name="Chan C."/>
        </authorList>
    </citation>
    <scope>NUCLEOTIDE SEQUENCE [LARGE SCALE GENOMIC DNA]</scope>
</reference>